<evidence type="ECO:0000313" key="11">
    <source>
        <dbReference type="Proteomes" id="UP000075714"/>
    </source>
</evidence>
<dbReference type="Pfam" id="PF02091">
    <property type="entry name" value="tRNA-synt_2e"/>
    <property type="match status" value="1"/>
</dbReference>
<dbReference type="InterPro" id="IPR002310">
    <property type="entry name" value="Gly-tRNA_ligase_asu"/>
</dbReference>
<dbReference type="InterPro" id="IPR006194">
    <property type="entry name" value="Gly-tRNA-synth_heterodimer"/>
</dbReference>
<keyword evidence="3" id="KW-0436">Ligase</keyword>
<organism evidence="10 11">
    <name type="scientific">Gonium pectorale</name>
    <name type="common">Green alga</name>
    <dbReference type="NCBI Taxonomy" id="33097"/>
    <lineage>
        <taxon>Eukaryota</taxon>
        <taxon>Viridiplantae</taxon>
        <taxon>Chlorophyta</taxon>
        <taxon>core chlorophytes</taxon>
        <taxon>Chlorophyceae</taxon>
        <taxon>CS clade</taxon>
        <taxon>Chlamydomonadales</taxon>
        <taxon>Volvocaceae</taxon>
        <taxon>Gonium</taxon>
    </lineage>
</organism>
<evidence type="ECO:0000256" key="6">
    <source>
        <dbReference type="ARBA" id="ARBA00022917"/>
    </source>
</evidence>
<dbReference type="GO" id="GO:0005739">
    <property type="term" value="C:mitochondrion"/>
    <property type="evidence" value="ECO:0007669"/>
    <property type="project" value="TreeGrafter"/>
</dbReference>
<dbReference type="PANTHER" id="PTHR30075:SF2">
    <property type="entry name" value="GLYCINE--TRNA LIGASE, CHLOROPLASTIC_MITOCHONDRIAL 2"/>
    <property type="match status" value="1"/>
</dbReference>
<evidence type="ECO:0000256" key="8">
    <source>
        <dbReference type="ARBA" id="ARBA00047937"/>
    </source>
</evidence>
<comment type="caution">
    <text evidence="10">The sequence shown here is derived from an EMBL/GenBank/DDBJ whole genome shotgun (WGS) entry which is preliminary data.</text>
</comment>
<dbReference type="InterPro" id="IPR015944">
    <property type="entry name" value="Gly-tRNA-synth_bsu"/>
</dbReference>
<dbReference type="EC" id="6.1.1.14" evidence="2"/>
<dbReference type="Gene3D" id="3.30.930.10">
    <property type="entry name" value="Bira Bifunctional Protein, Domain 2"/>
    <property type="match status" value="1"/>
</dbReference>
<evidence type="ECO:0000256" key="4">
    <source>
        <dbReference type="ARBA" id="ARBA00022741"/>
    </source>
</evidence>
<dbReference type="OrthoDB" id="1545at2759"/>
<gene>
    <name evidence="10" type="ORF">GPECTOR_12g472</name>
</gene>
<evidence type="ECO:0000313" key="10">
    <source>
        <dbReference type="EMBL" id="KXZ51509.1"/>
    </source>
</evidence>
<dbReference type="SUPFAM" id="SSF55681">
    <property type="entry name" value="Class II aaRS and biotin synthetases"/>
    <property type="match status" value="1"/>
</dbReference>
<dbReference type="EMBL" id="LSYV01000013">
    <property type="protein sequence ID" value="KXZ51509.1"/>
    <property type="molecule type" value="Genomic_DNA"/>
</dbReference>
<evidence type="ECO:0000256" key="7">
    <source>
        <dbReference type="ARBA" id="ARBA00023146"/>
    </source>
</evidence>
<dbReference type="NCBIfam" id="TIGR00388">
    <property type="entry name" value="glyQ"/>
    <property type="match status" value="1"/>
</dbReference>
<keyword evidence="5" id="KW-0067">ATP-binding</keyword>
<dbReference type="GO" id="GO:0004820">
    <property type="term" value="F:glycine-tRNA ligase activity"/>
    <property type="evidence" value="ECO:0007669"/>
    <property type="project" value="UniProtKB-EC"/>
</dbReference>
<dbReference type="CDD" id="cd00733">
    <property type="entry name" value="GlyRS_alpha_core"/>
    <property type="match status" value="1"/>
</dbReference>
<proteinExistence type="inferred from homology"/>
<dbReference type="AlphaFoldDB" id="A0A150GNU9"/>
<name>A0A150GNU9_GONPE</name>
<reference evidence="11" key="1">
    <citation type="journal article" date="2016" name="Nat. Commun.">
        <title>The Gonium pectorale genome demonstrates co-option of cell cycle regulation during the evolution of multicellularity.</title>
        <authorList>
            <person name="Hanschen E.R."/>
            <person name="Marriage T.N."/>
            <person name="Ferris P.J."/>
            <person name="Hamaji T."/>
            <person name="Toyoda A."/>
            <person name="Fujiyama A."/>
            <person name="Neme R."/>
            <person name="Noguchi H."/>
            <person name="Minakuchi Y."/>
            <person name="Suzuki M."/>
            <person name="Kawai-Toyooka H."/>
            <person name="Smith D.R."/>
            <person name="Sparks H."/>
            <person name="Anderson J."/>
            <person name="Bakaric R."/>
            <person name="Luria V."/>
            <person name="Karger A."/>
            <person name="Kirschner M.W."/>
            <person name="Durand P.M."/>
            <person name="Michod R.E."/>
            <person name="Nozaki H."/>
            <person name="Olson B.J."/>
        </authorList>
    </citation>
    <scope>NUCLEOTIDE SEQUENCE [LARGE SCALE GENOMIC DNA]</scope>
    <source>
        <strain evidence="11">NIES-2863</strain>
    </source>
</reference>
<dbReference type="SUPFAM" id="SSF109604">
    <property type="entry name" value="HD-domain/PDEase-like"/>
    <property type="match status" value="1"/>
</dbReference>
<dbReference type="HAMAP" id="MF_00255">
    <property type="entry name" value="Gly_tRNA_synth_beta"/>
    <property type="match status" value="1"/>
</dbReference>
<dbReference type="STRING" id="33097.A0A150GNU9"/>
<dbReference type="HAMAP" id="MF_00254">
    <property type="entry name" value="Gly_tRNA_synth_alpha"/>
    <property type="match status" value="1"/>
</dbReference>
<evidence type="ECO:0000256" key="9">
    <source>
        <dbReference type="SAM" id="MobiDB-lite"/>
    </source>
</evidence>
<dbReference type="FunFam" id="3.30.930.10:FF:000006">
    <property type="entry name" value="Glycine--tRNA ligase alpha subunit"/>
    <property type="match status" value="1"/>
</dbReference>
<evidence type="ECO:0000256" key="2">
    <source>
        <dbReference type="ARBA" id="ARBA00012829"/>
    </source>
</evidence>
<keyword evidence="6" id="KW-0648">Protein biosynthesis</keyword>
<keyword evidence="7" id="KW-0030">Aminoacyl-tRNA synthetase</keyword>
<comment type="similarity">
    <text evidence="1">Belongs to the class-II aminoacyl-tRNA synthetase family.</text>
</comment>
<dbReference type="GO" id="GO:0009570">
    <property type="term" value="C:chloroplast stroma"/>
    <property type="evidence" value="ECO:0007669"/>
    <property type="project" value="TreeGrafter"/>
</dbReference>
<keyword evidence="11" id="KW-1185">Reference proteome</keyword>
<evidence type="ECO:0000256" key="3">
    <source>
        <dbReference type="ARBA" id="ARBA00022598"/>
    </source>
</evidence>
<dbReference type="NCBIfam" id="TIGR00211">
    <property type="entry name" value="glyS"/>
    <property type="match status" value="1"/>
</dbReference>
<dbReference type="Proteomes" id="UP000075714">
    <property type="component" value="Unassembled WGS sequence"/>
</dbReference>
<dbReference type="PANTHER" id="PTHR30075">
    <property type="entry name" value="GLYCYL-TRNA SYNTHETASE"/>
    <property type="match status" value="1"/>
</dbReference>
<sequence length="1108" mass="117997">MLVAAERAMNLLGAPVRGFAPFKQHKQGGALRVLLPRARALTPGTAALAHVPTPGAASPRGLVRAQVAAPAQATAPVEAAAPATNGSPAAPPGPRNGLVPDAPTFQEAIAKLQEYWASVGCAIWLPHNTEVGAGTMNPATFLRVLGPEPWNVAYAEPSIRPDDSRYGDNPNRLQRHTQFQVILKPDPGNAQELYLGSLEALGINTKVHDVRFVEDNWESPVLGAWGLGWEVWLDGMEVTQFTYFQQAGGRPLDAPAVEITYGLERIMMSLQGVTNFKDIRYAPGVTYGEMFYQNEYEMSCYNLDEADVAGQRARFELYDKEARRLLAKRLPIPAYDHLLKLSHTFNIMDARGAVGVTERADCFATLRGLAREITGLWVDRREELGHPLGLIPPPAKPTPGRPAVPSSAEPRAFVLEVGTEELPPDDVEAAVAQLRDRVPALLSKLRLTHGSVRVEGTPRRLAVVVEALAARQASEEAKVRGPPAKQAFAADGTPTKALEGFCRKNGVDAASVTREPDAKGVEYVYAVVKDAGRAAAEVLTDELPALVGGLSFKKSMRWNGHGAAFSRPMRWLLAMHGDTVLPFVHAGLQAGSTTRVLRNAPEPELPVPSAEAYLPALAGARITLGGAQRAEAIWRDVAAMAAKVGGTVPESTRGDLLAEVTNLVESPTVVMGSFSTDFLQLPSEVLVMVMRKHQRYFPVFSPDGASLLPHFITVANGTVDAATVAAGNEAVLRARFEDAAFFYREDLKHKLEDFRPKLSGTTFQKELGSILDKANRVEALVGPLAAAVAAAAPAEQAAWGGAEVLSVATQAARLCKADLATSTVTEMTALAGTMGRHYAHKEGLPSAVAEAIFEACLPRQAGDALPSSPPGVLVAVADRLDSLVGLFAAGCAPSAATDPYGLRRAAYGMLQALVSNKVRVSLRAAVAAAAGLQPLPVSAAVQSDVLAYLGGRLEQLLADGGAPAEVVRAALAERGDDPALAARTAEWEAGEAGRLRRVMAAFSRPTRIVRGKEVPPAEVAVDPSRFEGEEERRLHAAFVEARAKVNAGSSVSEWLSAAEPLLPAIDAFFEKVFVMCDDAAVRANRLALLRDLAALPRGVLDLSQLPGF</sequence>
<protein>
    <recommendedName>
        <fullName evidence="2">glycine--tRNA ligase</fullName>
        <ecNumber evidence="2">6.1.1.14</ecNumber>
    </recommendedName>
</protein>
<comment type="catalytic activity">
    <reaction evidence="8">
        <text>tRNA(Gly) + glycine + ATP = glycyl-tRNA(Gly) + AMP + diphosphate</text>
        <dbReference type="Rhea" id="RHEA:16013"/>
        <dbReference type="Rhea" id="RHEA-COMP:9664"/>
        <dbReference type="Rhea" id="RHEA-COMP:9683"/>
        <dbReference type="ChEBI" id="CHEBI:30616"/>
        <dbReference type="ChEBI" id="CHEBI:33019"/>
        <dbReference type="ChEBI" id="CHEBI:57305"/>
        <dbReference type="ChEBI" id="CHEBI:78442"/>
        <dbReference type="ChEBI" id="CHEBI:78522"/>
        <dbReference type="ChEBI" id="CHEBI:456215"/>
        <dbReference type="EC" id="6.1.1.14"/>
    </reaction>
</comment>
<dbReference type="PROSITE" id="PS50861">
    <property type="entry name" value="AA_TRNA_LIGASE_II_GLYAB"/>
    <property type="match status" value="2"/>
</dbReference>
<feature type="region of interest" description="Disordered" evidence="9">
    <location>
        <begin position="74"/>
        <end position="101"/>
    </location>
</feature>
<dbReference type="NCBIfam" id="NF006827">
    <property type="entry name" value="PRK09348.1"/>
    <property type="match status" value="1"/>
</dbReference>
<dbReference type="PRINTS" id="PR01044">
    <property type="entry name" value="TRNASYNTHGA"/>
</dbReference>
<evidence type="ECO:0000256" key="1">
    <source>
        <dbReference type="ARBA" id="ARBA00008226"/>
    </source>
</evidence>
<dbReference type="GO" id="GO:0005524">
    <property type="term" value="F:ATP binding"/>
    <property type="evidence" value="ECO:0007669"/>
    <property type="project" value="UniProtKB-KW"/>
</dbReference>
<dbReference type="GO" id="GO:0006426">
    <property type="term" value="P:glycyl-tRNA aminoacylation"/>
    <property type="evidence" value="ECO:0007669"/>
    <property type="project" value="InterPro"/>
</dbReference>
<dbReference type="Gene3D" id="1.20.58.180">
    <property type="entry name" value="Class II aaRS and biotin synthetases, domain 2"/>
    <property type="match status" value="1"/>
</dbReference>
<dbReference type="Pfam" id="PF02092">
    <property type="entry name" value="tRNA_synt_2f"/>
    <property type="match status" value="1"/>
</dbReference>
<accession>A0A150GNU9</accession>
<evidence type="ECO:0000256" key="5">
    <source>
        <dbReference type="ARBA" id="ARBA00022840"/>
    </source>
</evidence>
<dbReference type="InterPro" id="IPR045864">
    <property type="entry name" value="aa-tRNA-synth_II/BPL/LPL"/>
</dbReference>
<keyword evidence="4" id="KW-0547">Nucleotide-binding</keyword>
<feature type="compositionally biased region" description="Low complexity" evidence="9">
    <location>
        <begin position="74"/>
        <end position="88"/>
    </location>
</feature>